<feature type="compositionally biased region" description="Low complexity" evidence="1">
    <location>
        <begin position="15"/>
        <end position="25"/>
    </location>
</feature>
<accession>A0A9X2CWA6</accession>
<feature type="region of interest" description="Disordered" evidence="1">
    <location>
        <begin position="1"/>
        <end position="38"/>
    </location>
</feature>
<evidence type="ECO:0000313" key="3">
    <source>
        <dbReference type="Proteomes" id="UP001139150"/>
    </source>
</evidence>
<sequence length="123" mass="13698">MYGRYGRPPGPPVGQPYQPYQPYQQNDKTPKSKKPKVSSYNVQDLFTGKNLDIIAAALLLSGKLKVDAVELYRSSPVVTVTLLGEFLTPGNDKSNALADFLKENGDMTLDDVFEAFQQRIEED</sequence>
<protein>
    <submittedName>
        <fullName evidence="2">Uncharacterized protein</fullName>
    </submittedName>
</protein>
<reference evidence="2" key="1">
    <citation type="submission" date="2022-02" db="EMBL/GenBank/DDBJ databases">
        <title>Halalkalibacter sp. nov. isolated from Lonar Lake, India.</title>
        <authorList>
            <person name="Joshi A."/>
            <person name="Thite S."/>
            <person name="Lodha T."/>
        </authorList>
    </citation>
    <scope>NUCLEOTIDE SEQUENCE</scope>
    <source>
        <strain evidence="2">MEB205</strain>
    </source>
</reference>
<name>A0A9X2CWA6_9BACI</name>
<evidence type="ECO:0000313" key="2">
    <source>
        <dbReference type="EMBL" id="MCL7749418.1"/>
    </source>
</evidence>
<organism evidence="2 3">
    <name type="scientific">Halalkalibacter alkaliphilus</name>
    <dbReference type="NCBI Taxonomy" id="2917993"/>
    <lineage>
        <taxon>Bacteria</taxon>
        <taxon>Bacillati</taxon>
        <taxon>Bacillota</taxon>
        <taxon>Bacilli</taxon>
        <taxon>Bacillales</taxon>
        <taxon>Bacillaceae</taxon>
        <taxon>Halalkalibacter</taxon>
    </lineage>
</organism>
<proteinExistence type="predicted"/>
<dbReference type="Proteomes" id="UP001139150">
    <property type="component" value="Unassembled WGS sequence"/>
</dbReference>
<evidence type="ECO:0000256" key="1">
    <source>
        <dbReference type="SAM" id="MobiDB-lite"/>
    </source>
</evidence>
<gene>
    <name evidence="2" type="ORF">MF646_20060</name>
</gene>
<comment type="caution">
    <text evidence="2">The sequence shown here is derived from an EMBL/GenBank/DDBJ whole genome shotgun (WGS) entry which is preliminary data.</text>
</comment>
<dbReference type="RefSeq" id="WP_250098277.1">
    <property type="nucleotide sequence ID" value="NZ_JAKRYL010000028.1"/>
</dbReference>
<dbReference type="EMBL" id="JAKRYL010000028">
    <property type="protein sequence ID" value="MCL7749418.1"/>
    <property type="molecule type" value="Genomic_DNA"/>
</dbReference>
<dbReference type="AlphaFoldDB" id="A0A9X2CWA6"/>
<keyword evidence="3" id="KW-1185">Reference proteome</keyword>